<name>A0A4U7BGJ7_9BACT</name>
<evidence type="ECO:0000313" key="2">
    <source>
        <dbReference type="EMBL" id="TKX28910.1"/>
    </source>
</evidence>
<sequence length="266" mass="30802">MNEINPEENDLFELECVNDENNSKNIVAQNYNELLEKFENLIKVIIAKINIGKQNSQNNTEDGIFKDLESNIIELDNTFLAIISYFKNPPSDEEKEIINKTASIKKTMEDFAEFANNIEKISLDDKLKKYNEQISKFCEIVEYKLSHNAKNYNTFLDRFVEDGKQKLNIFSEIFIKMTKNAKWYLIFFSFTSIGIGIILGILILLTYTKYSEYDKLRERINTITQGLATISVNEDNKSFTLSFAKNKKTIFNENKNGIQITLQGGE</sequence>
<evidence type="ECO:0000256" key="1">
    <source>
        <dbReference type="SAM" id="Phobius"/>
    </source>
</evidence>
<evidence type="ECO:0000313" key="3">
    <source>
        <dbReference type="Proteomes" id="UP000308838"/>
    </source>
</evidence>
<keyword evidence="1" id="KW-1133">Transmembrane helix</keyword>
<dbReference type="RefSeq" id="WP_137621225.1">
    <property type="nucleotide sequence ID" value="NZ_NXLZ01000015.1"/>
</dbReference>
<organism evidence="2 3">
    <name type="scientific">Campylobacter estrildidarum</name>
    <dbReference type="NCBI Taxonomy" id="2510189"/>
    <lineage>
        <taxon>Bacteria</taxon>
        <taxon>Pseudomonadati</taxon>
        <taxon>Campylobacterota</taxon>
        <taxon>Epsilonproteobacteria</taxon>
        <taxon>Campylobacterales</taxon>
        <taxon>Campylobacteraceae</taxon>
        <taxon>Campylobacter</taxon>
    </lineage>
</organism>
<proteinExistence type="predicted"/>
<keyword evidence="1" id="KW-0812">Transmembrane</keyword>
<feature type="transmembrane region" description="Helical" evidence="1">
    <location>
        <begin position="183"/>
        <end position="207"/>
    </location>
</feature>
<comment type="caution">
    <text evidence="2">The sequence shown here is derived from an EMBL/GenBank/DDBJ whole genome shotgun (WGS) entry which is preliminary data.</text>
</comment>
<dbReference type="Proteomes" id="UP000308838">
    <property type="component" value="Unassembled WGS sequence"/>
</dbReference>
<accession>A0A4U7BGJ7</accession>
<keyword evidence="1" id="KW-0472">Membrane</keyword>
<reference evidence="2 3" key="1">
    <citation type="submission" date="2018-05" db="EMBL/GenBank/DDBJ databases">
        <title>Novel Campyloabacter and Helicobacter Species and Strains.</title>
        <authorList>
            <person name="Mannion A.J."/>
            <person name="Shen Z."/>
            <person name="Fox J.G."/>
        </authorList>
    </citation>
    <scope>NUCLEOTIDE SEQUENCE [LARGE SCALE GENOMIC DNA]</scope>
    <source>
        <strain evidence="3">MIT17-664</strain>
    </source>
</reference>
<protein>
    <submittedName>
        <fullName evidence="2">Uncharacterized protein</fullName>
    </submittedName>
</protein>
<dbReference type="EMBL" id="NXLZ01000015">
    <property type="protein sequence ID" value="TKX28910.1"/>
    <property type="molecule type" value="Genomic_DNA"/>
</dbReference>
<gene>
    <name evidence="2" type="ORF">CQA69_07835</name>
</gene>
<dbReference type="AlphaFoldDB" id="A0A4U7BGJ7"/>
<dbReference type="OrthoDB" id="5353325at2"/>
<keyword evidence="3" id="KW-1185">Reference proteome</keyword>